<evidence type="ECO:0000256" key="4">
    <source>
        <dbReference type="ARBA" id="ARBA00023136"/>
    </source>
</evidence>
<dbReference type="OrthoDB" id="3936451at2759"/>
<name>A0A8H6AIB2_9HELO</name>
<accession>A0A8H6AIB2</accession>
<comment type="similarity">
    <text evidence="5">Belongs to the SAT4 family.</text>
</comment>
<dbReference type="AlphaFoldDB" id="A0A8H6AIB2"/>
<evidence type="ECO:0000256" key="1">
    <source>
        <dbReference type="ARBA" id="ARBA00004141"/>
    </source>
</evidence>
<keyword evidence="4 6" id="KW-0472">Membrane</keyword>
<evidence type="ECO:0000256" key="2">
    <source>
        <dbReference type="ARBA" id="ARBA00022692"/>
    </source>
</evidence>
<dbReference type="GO" id="GO:0016020">
    <property type="term" value="C:membrane"/>
    <property type="evidence" value="ECO:0007669"/>
    <property type="project" value="UniProtKB-SubCell"/>
</dbReference>
<dbReference type="RefSeq" id="XP_037186978.1">
    <property type="nucleotide sequence ID" value="XM_037337598.1"/>
</dbReference>
<keyword evidence="3 6" id="KW-1133">Transmembrane helix</keyword>
<evidence type="ECO:0000313" key="9">
    <source>
        <dbReference type="Proteomes" id="UP000531561"/>
    </source>
</evidence>
<keyword evidence="9" id="KW-1185">Reference proteome</keyword>
<dbReference type="InterPro" id="IPR052337">
    <property type="entry name" value="SAT4-like"/>
</dbReference>
<sequence>MAEDRGSEIAVVLCVFMGLSWLFVFLRVIVRLFITKSWSFDDSLLTVSLFLYTLYGTAGLQSVRFGNGQHADQISREDLPRALQAWWFDESLYALTTLFVRLSISVFLLRLSTRSLHKSIIYATQASVITFTIIFIVLVFCQCTPFDYFWKQYEGATGFCIDSSIVPAASVAHSVIGFTADWTLGLLPIWVMWGSKMSMKAKLSISGVLSLGLLAGIATIIRIPFIKDLPITNDFLYVTTDIAIWSTIEPGLGIIAFSGATLRPLLRLFFPEAFSSLCPNESLGQIQPYRTTYTERPNYIYNMNLIANKQSSTHRDSNSTYTAFDGHSRASSFTSFTCSTLFDSARSSRSTIGMGKGRMGSVGMLGGLRMSEFGIREVDEEFFCEGESGDKKREKEVGVHVTVEELPDESVEGLELEMGSKTKSVTETEIQWPLKSGSVCLSMRTLKNDVFENREWPLRPRSDSARTLVNSRCSSMGKGSIGSVRDMV</sequence>
<proteinExistence type="inferred from homology"/>
<dbReference type="Pfam" id="PF20684">
    <property type="entry name" value="Fung_rhodopsin"/>
    <property type="match status" value="1"/>
</dbReference>
<dbReference type="GeneID" id="59261290"/>
<dbReference type="PANTHER" id="PTHR33048:SF96">
    <property type="entry name" value="INTEGRAL MEMBRANE PROTEIN"/>
    <property type="match status" value="1"/>
</dbReference>
<feature type="transmembrane region" description="Helical" evidence="6">
    <location>
        <begin position="121"/>
        <end position="140"/>
    </location>
</feature>
<feature type="transmembrane region" description="Helical" evidence="6">
    <location>
        <begin position="203"/>
        <end position="223"/>
    </location>
</feature>
<dbReference type="PANTHER" id="PTHR33048">
    <property type="entry name" value="PTH11-LIKE INTEGRAL MEMBRANE PROTEIN (AFU_ORTHOLOGUE AFUA_5G11245)"/>
    <property type="match status" value="1"/>
</dbReference>
<reference evidence="8 9" key="1">
    <citation type="journal article" date="2020" name="Phytopathology">
        <title>A high-quality genome resource of Botrytis fragariae, a new and rapidly spreading fungal pathogen causing strawberry gray mold in the U.S.A.</title>
        <authorList>
            <person name="Wu Y."/>
            <person name="Saski C.A."/>
            <person name="Schnabel G."/>
            <person name="Xiao S."/>
            <person name="Hu M."/>
        </authorList>
    </citation>
    <scope>NUCLEOTIDE SEQUENCE [LARGE SCALE GENOMIC DNA]</scope>
    <source>
        <strain evidence="8 9">BVB16</strain>
    </source>
</reference>
<evidence type="ECO:0000256" key="6">
    <source>
        <dbReference type="SAM" id="Phobius"/>
    </source>
</evidence>
<feature type="transmembrane region" description="Helical" evidence="6">
    <location>
        <begin position="171"/>
        <end position="191"/>
    </location>
</feature>
<evidence type="ECO:0000256" key="3">
    <source>
        <dbReference type="ARBA" id="ARBA00022989"/>
    </source>
</evidence>
<protein>
    <submittedName>
        <fullName evidence="8">Putative integral membrane protein</fullName>
    </submittedName>
</protein>
<evidence type="ECO:0000256" key="5">
    <source>
        <dbReference type="ARBA" id="ARBA00038359"/>
    </source>
</evidence>
<dbReference type="InterPro" id="IPR049326">
    <property type="entry name" value="Rhodopsin_dom_fungi"/>
</dbReference>
<feature type="domain" description="Rhodopsin" evidence="7">
    <location>
        <begin position="26"/>
        <end position="267"/>
    </location>
</feature>
<comment type="subcellular location">
    <subcellularLocation>
        <location evidence="1">Membrane</location>
        <topology evidence="1">Multi-pass membrane protein</topology>
    </subcellularLocation>
</comment>
<dbReference type="Proteomes" id="UP000531561">
    <property type="component" value="Unassembled WGS sequence"/>
</dbReference>
<gene>
    <name evidence="8" type="ORF">Bfra_007224</name>
</gene>
<comment type="caution">
    <text evidence="8">The sequence shown here is derived from an EMBL/GenBank/DDBJ whole genome shotgun (WGS) entry which is preliminary data.</text>
</comment>
<evidence type="ECO:0000313" key="8">
    <source>
        <dbReference type="EMBL" id="KAF5868029.1"/>
    </source>
</evidence>
<feature type="transmembrane region" description="Helical" evidence="6">
    <location>
        <begin position="9"/>
        <end position="34"/>
    </location>
</feature>
<evidence type="ECO:0000259" key="7">
    <source>
        <dbReference type="Pfam" id="PF20684"/>
    </source>
</evidence>
<organism evidence="8 9">
    <name type="scientific">Botrytis fragariae</name>
    <dbReference type="NCBI Taxonomy" id="1964551"/>
    <lineage>
        <taxon>Eukaryota</taxon>
        <taxon>Fungi</taxon>
        <taxon>Dikarya</taxon>
        <taxon>Ascomycota</taxon>
        <taxon>Pezizomycotina</taxon>
        <taxon>Leotiomycetes</taxon>
        <taxon>Helotiales</taxon>
        <taxon>Sclerotiniaceae</taxon>
        <taxon>Botrytis</taxon>
    </lineage>
</organism>
<keyword evidence="2 6" id="KW-0812">Transmembrane</keyword>
<dbReference type="EMBL" id="JABFCT010000026">
    <property type="protein sequence ID" value="KAF5868029.1"/>
    <property type="molecule type" value="Genomic_DNA"/>
</dbReference>